<reference evidence="2" key="2">
    <citation type="submission" date="2021-02" db="EMBL/GenBank/DDBJ databases">
        <title>Aspergillus chevalieri M1 genome sequence.</title>
        <authorList>
            <person name="Kadooka C."/>
            <person name="Mori K."/>
            <person name="Futagami T."/>
        </authorList>
    </citation>
    <scope>NUCLEOTIDE SEQUENCE</scope>
    <source>
        <strain evidence="2">M1</strain>
    </source>
</reference>
<evidence type="ECO:0000259" key="1">
    <source>
        <dbReference type="Pfam" id="PF12973"/>
    </source>
</evidence>
<dbReference type="RefSeq" id="XP_043137393.1">
    <property type="nucleotide sequence ID" value="XM_043279745.1"/>
</dbReference>
<accession>A0A7R7VQE2</accession>
<organism evidence="2 3">
    <name type="scientific">Aspergillus chevalieri</name>
    <name type="common">Eurotium chevalieri</name>
    <dbReference type="NCBI Taxonomy" id="182096"/>
    <lineage>
        <taxon>Eukaryota</taxon>
        <taxon>Fungi</taxon>
        <taxon>Dikarya</taxon>
        <taxon>Ascomycota</taxon>
        <taxon>Pezizomycotina</taxon>
        <taxon>Eurotiomycetes</taxon>
        <taxon>Eurotiomycetidae</taxon>
        <taxon>Eurotiales</taxon>
        <taxon>Aspergillaceae</taxon>
        <taxon>Aspergillus</taxon>
        <taxon>Aspergillus subgen. Aspergillus</taxon>
    </lineage>
</organism>
<reference evidence="2" key="1">
    <citation type="submission" date="2021-01" db="EMBL/GenBank/DDBJ databases">
        <authorList>
            <consortium name="Aspergillus chevalieri M1 genome sequencing consortium"/>
            <person name="Kazuki M."/>
            <person name="Futagami T."/>
        </authorList>
    </citation>
    <scope>NUCLEOTIDE SEQUENCE</scope>
    <source>
        <strain evidence="2">M1</strain>
    </source>
</reference>
<dbReference type="SUPFAM" id="SSF51182">
    <property type="entry name" value="RmlC-like cupins"/>
    <property type="match status" value="1"/>
</dbReference>
<dbReference type="InterPro" id="IPR014710">
    <property type="entry name" value="RmlC-like_jellyroll"/>
</dbReference>
<keyword evidence="3" id="KW-1185">Reference proteome</keyword>
<dbReference type="AlphaFoldDB" id="A0A7R7VQE2"/>
<dbReference type="InterPro" id="IPR025979">
    <property type="entry name" value="ChrR-like_cupin_dom"/>
</dbReference>
<dbReference type="Gene3D" id="2.60.120.10">
    <property type="entry name" value="Jelly Rolls"/>
    <property type="match status" value="1"/>
</dbReference>
<dbReference type="Proteomes" id="UP000637239">
    <property type="component" value="Chromosome 5"/>
</dbReference>
<feature type="domain" description="ChrR-like cupin" evidence="1">
    <location>
        <begin position="13"/>
        <end position="113"/>
    </location>
</feature>
<gene>
    <name evidence="2" type="ORF">ACHE_50069S</name>
</gene>
<evidence type="ECO:0000313" key="2">
    <source>
        <dbReference type="EMBL" id="BCR88871.1"/>
    </source>
</evidence>
<dbReference type="KEGG" id="ache:ACHE_50069S"/>
<dbReference type="GeneID" id="66983229"/>
<evidence type="ECO:0000313" key="3">
    <source>
        <dbReference type="Proteomes" id="UP000637239"/>
    </source>
</evidence>
<sequence>MVNPNSCTHDAGYTINTNSLPWLPLAPKVTIKIIKLVPSTGEYSIMVHAEPGGILPRHRHLENAEIYILKGSGAHPQTGEFVQGDYVSEAKGATHDAVVFGDEVELLMVSRGASVFLGEDGEELYTMDVNWLRNFREGFR</sequence>
<protein>
    <recommendedName>
        <fullName evidence="1">ChrR-like cupin domain-containing protein</fullName>
    </recommendedName>
</protein>
<dbReference type="EMBL" id="AP024420">
    <property type="protein sequence ID" value="BCR88871.1"/>
    <property type="molecule type" value="Genomic_DNA"/>
</dbReference>
<name>A0A7R7VQE2_ASPCH</name>
<dbReference type="InterPro" id="IPR011051">
    <property type="entry name" value="RmlC_Cupin_sf"/>
</dbReference>
<proteinExistence type="predicted"/>
<dbReference type="Pfam" id="PF12973">
    <property type="entry name" value="Cupin_7"/>
    <property type="match status" value="1"/>
</dbReference>